<reference evidence="4" key="1">
    <citation type="submission" date="2016-02" db="EMBL/GenBank/DDBJ databases">
        <authorList>
            <person name="Rodrigo-Torres Lidia"/>
            <person name="Arahal R.David."/>
        </authorList>
    </citation>
    <scope>NUCLEOTIDE SEQUENCE [LARGE SCALE GENOMIC DNA]</scope>
    <source>
        <strain evidence="4">CECT 9029</strain>
    </source>
</reference>
<dbReference type="Pfam" id="PF03480">
    <property type="entry name" value="DctP"/>
    <property type="match status" value="1"/>
</dbReference>
<protein>
    <submittedName>
        <fullName evidence="3">2,3-diketo-L-gulonate-binding periplasmic protein YiaO</fullName>
    </submittedName>
</protein>
<evidence type="ECO:0000256" key="2">
    <source>
        <dbReference type="SAM" id="SignalP"/>
    </source>
</evidence>
<dbReference type="InterPro" id="IPR018389">
    <property type="entry name" value="DctP_fam"/>
</dbReference>
<keyword evidence="1 2" id="KW-0732">Signal</keyword>
<dbReference type="RefSeq" id="WP_002538840.1">
    <property type="nucleotide sequence ID" value="NZ_FIZX01000002.1"/>
</dbReference>
<dbReference type="PANTHER" id="PTHR33376">
    <property type="match status" value="1"/>
</dbReference>
<dbReference type="GO" id="GO:0055085">
    <property type="term" value="P:transmembrane transport"/>
    <property type="evidence" value="ECO:0007669"/>
    <property type="project" value="InterPro"/>
</dbReference>
<evidence type="ECO:0000256" key="1">
    <source>
        <dbReference type="ARBA" id="ARBA00022729"/>
    </source>
</evidence>
<feature type="signal peptide" evidence="2">
    <location>
        <begin position="1"/>
        <end position="29"/>
    </location>
</feature>
<evidence type="ECO:0000313" key="3">
    <source>
        <dbReference type="EMBL" id="CZF81755.1"/>
    </source>
</evidence>
<accession>A0A128F5G8</accession>
<organism evidence="3 4">
    <name type="scientific">Grimontia celer</name>
    <dbReference type="NCBI Taxonomy" id="1796497"/>
    <lineage>
        <taxon>Bacteria</taxon>
        <taxon>Pseudomonadati</taxon>
        <taxon>Pseudomonadota</taxon>
        <taxon>Gammaproteobacteria</taxon>
        <taxon>Vibrionales</taxon>
        <taxon>Vibrionaceae</taxon>
        <taxon>Grimontia</taxon>
    </lineage>
</organism>
<dbReference type="Proteomes" id="UP000071641">
    <property type="component" value="Unassembled WGS sequence"/>
</dbReference>
<dbReference type="PANTHER" id="PTHR33376:SF5">
    <property type="entry name" value="EXTRACYTOPLASMIC SOLUTE RECEPTOR PROTEIN"/>
    <property type="match status" value="1"/>
</dbReference>
<evidence type="ECO:0000313" key="4">
    <source>
        <dbReference type="Proteomes" id="UP000071641"/>
    </source>
</evidence>
<proteinExistence type="predicted"/>
<dbReference type="Gene3D" id="3.40.190.170">
    <property type="entry name" value="Bacterial extracellular solute-binding protein, family 7"/>
    <property type="match status" value="1"/>
</dbReference>
<name>A0A128F5G8_9GAMM</name>
<dbReference type="InterPro" id="IPR038404">
    <property type="entry name" value="TRAP_DctP_sf"/>
</dbReference>
<dbReference type="OrthoDB" id="9177965at2"/>
<dbReference type="AlphaFoldDB" id="A0A128F5G8"/>
<sequence length="334" mass="36761">MKYRNNVSSFLKSALSVAIVGALPFTAQAAETIRLSTYVNESDIRYQGFQKFAELAAEKSNGDLKVQVFPSGTLHGWSEGVDAVQGGVSDISWIPADKRLPCYRVTSLYPVAINLEKQIELDADYAALIEAEAAKADLIPLINSNYSYDQEWWFEEPVSDIGKLNGKLVRSIGPLVSLMIETWGGKPVFVAPKEVFQSAERGVVDGINMGVATYSSWKLWSVMPYMVNANMFYGNIIYMMNKDKFDGLSADNQKALKEAAKEAEAWLKPRYETWVDERVGNAVMANGGSAVSMSEERTGELLAGIQEKWTPEVNGACGVPLADKVRSLFAAHSE</sequence>
<gene>
    <name evidence="3" type="primary">yiaO_4</name>
    <name evidence="3" type="ORF">GCE9029_02809</name>
</gene>
<dbReference type="STRING" id="1796497.GCE9029_02809"/>
<dbReference type="NCBIfam" id="NF037995">
    <property type="entry name" value="TRAP_S1"/>
    <property type="match status" value="1"/>
</dbReference>
<dbReference type="EMBL" id="FIZX01000002">
    <property type="protein sequence ID" value="CZF81755.1"/>
    <property type="molecule type" value="Genomic_DNA"/>
</dbReference>
<feature type="chain" id="PRO_5007282060" evidence="2">
    <location>
        <begin position="30"/>
        <end position="334"/>
    </location>
</feature>
<keyword evidence="4" id="KW-1185">Reference proteome</keyword>